<name>A0A6J5NWT8_9CAUD</name>
<keyword evidence="2" id="KW-0378">Hydrolase</keyword>
<dbReference type="Pfam" id="PF01844">
    <property type="entry name" value="HNH"/>
    <property type="match status" value="1"/>
</dbReference>
<reference evidence="2" key="1">
    <citation type="submission" date="2020-04" db="EMBL/GenBank/DDBJ databases">
        <authorList>
            <person name="Chiriac C."/>
            <person name="Salcher M."/>
            <person name="Ghai R."/>
            <person name="Kavagutti S V."/>
        </authorList>
    </citation>
    <scope>NUCLEOTIDE SEQUENCE</scope>
</reference>
<dbReference type="CDD" id="cd00085">
    <property type="entry name" value="HNHc"/>
    <property type="match status" value="1"/>
</dbReference>
<evidence type="ECO:0000259" key="1">
    <source>
        <dbReference type="SMART" id="SM00507"/>
    </source>
</evidence>
<feature type="domain" description="HNH nuclease" evidence="1">
    <location>
        <begin position="39"/>
        <end position="88"/>
    </location>
</feature>
<keyword evidence="2" id="KW-0255">Endonuclease</keyword>
<accession>A0A6J5NWT8</accession>
<dbReference type="EMBL" id="LR796746">
    <property type="protein sequence ID" value="CAB4163493.1"/>
    <property type="molecule type" value="Genomic_DNA"/>
</dbReference>
<organism evidence="2">
    <name type="scientific">uncultured Caudovirales phage</name>
    <dbReference type="NCBI Taxonomy" id="2100421"/>
    <lineage>
        <taxon>Viruses</taxon>
        <taxon>Duplodnaviria</taxon>
        <taxon>Heunggongvirae</taxon>
        <taxon>Uroviricota</taxon>
        <taxon>Caudoviricetes</taxon>
        <taxon>Peduoviridae</taxon>
        <taxon>Maltschvirus</taxon>
        <taxon>Maltschvirus maltsch</taxon>
    </lineage>
</organism>
<dbReference type="GO" id="GO:0003676">
    <property type="term" value="F:nucleic acid binding"/>
    <property type="evidence" value="ECO:0007669"/>
    <property type="project" value="InterPro"/>
</dbReference>
<dbReference type="InterPro" id="IPR002711">
    <property type="entry name" value="HNH"/>
</dbReference>
<dbReference type="GO" id="GO:0004519">
    <property type="term" value="F:endonuclease activity"/>
    <property type="evidence" value="ECO:0007669"/>
    <property type="project" value="UniProtKB-KW"/>
</dbReference>
<protein>
    <submittedName>
        <fullName evidence="2">McrA Restriction endonuclease</fullName>
    </submittedName>
</protein>
<dbReference type="GO" id="GO:0008270">
    <property type="term" value="F:zinc ion binding"/>
    <property type="evidence" value="ECO:0007669"/>
    <property type="project" value="InterPro"/>
</dbReference>
<dbReference type="Gene3D" id="1.10.30.50">
    <property type="match status" value="1"/>
</dbReference>
<gene>
    <name evidence="2" type="ORF">UFOVP814_30</name>
</gene>
<dbReference type="SMART" id="SM00507">
    <property type="entry name" value="HNHc"/>
    <property type="match status" value="1"/>
</dbReference>
<sequence>MALATLKPRIGAAMLSRVKTLDTKAGATPRERGGKWTAKRKVVLLQNDCMCANGCGRVADEVDHDTPLEQGGSNDLSNLRGLCRECHAEKTKQEARQRHGKV</sequence>
<dbReference type="InterPro" id="IPR003615">
    <property type="entry name" value="HNH_nuc"/>
</dbReference>
<proteinExistence type="predicted"/>
<keyword evidence="2" id="KW-0540">Nuclease</keyword>
<evidence type="ECO:0000313" key="2">
    <source>
        <dbReference type="EMBL" id="CAB4163493.1"/>
    </source>
</evidence>